<comment type="caution">
    <text evidence="1">The sequence shown here is derived from an EMBL/GenBank/DDBJ whole genome shotgun (WGS) entry which is preliminary data.</text>
</comment>
<dbReference type="InterPro" id="IPR036249">
    <property type="entry name" value="Thioredoxin-like_sf"/>
</dbReference>
<dbReference type="SUPFAM" id="SSF52833">
    <property type="entry name" value="Thioredoxin-like"/>
    <property type="match status" value="1"/>
</dbReference>
<organism evidence="1 2">
    <name type="scientific">Marinifilum flexuosum</name>
    <dbReference type="NCBI Taxonomy" id="1117708"/>
    <lineage>
        <taxon>Bacteria</taxon>
        <taxon>Pseudomonadati</taxon>
        <taxon>Bacteroidota</taxon>
        <taxon>Bacteroidia</taxon>
        <taxon>Marinilabiliales</taxon>
        <taxon>Marinifilaceae</taxon>
    </lineage>
</organism>
<dbReference type="EMBL" id="RAPQ01000011">
    <property type="protein sequence ID" value="RKD98508.1"/>
    <property type="molecule type" value="Genomic_DNA"/>
</dbReference>
<name>A0A419WSX4_9BACT</name>
<dbReference type="Gene3D" id="3.40.30.10">
    <property type="entry name" value="Glutaredoxin"/>
    <property type="match status" value="1"/>
</dbReference>
<evidence type="ECO:0000313" key="2">
    <source>
        <dbReference type="Proteomes" id="UP000284531"/>
    </source>
</evidence>
<reference evidence="1 2" key="1">
    <citation type="submission" date="2018-09" db="EMBL/GenBank/DDBJ databases">
        <title>Genomic Encyclopedia of Archaeal and Bacterial Type Strains, Phase II (KMG-II): from individual species to whole genera.</title>
        <authorList>
            <person name="Goeker M."/>
        </authorList>
    </citation>
    <scope>NUCLEOTIDE SEQUENCE [LARGE SCALE GENOMIC DNA]</scope>
    <source>
        <strain evidence="1 2">DSM 21950</strain>
    </source>
</reference>
<evidence type="ECO:0000313" key="1">
    <source>
        <dbReference type="EMBL" id="RKD98508.1"/>
    </source>
</evidence>
<sequence length="227" mass="26439">MKIQTVLLITVLFFCNKAICQTTISHTTRIDPSKIYNKNTGALMSQKEVYELLSVKKLNLEEVINKYGEIERYEIDPNIVSKEKFTRDTGKRVKQGEVFLPFVMKSITNKTLDSDKLKGQYILLQFQLSINEPNLIEKPFLEFEKILSEHKNIQGIFISQSTKKESKDKIGNKSYHFEIVPNGRNFDKRYIIIDYPTMILIDKDGTLISYYTTYDMGKLKTDLKNLQ</sequence>
<accession>A0A419WSX4</accession>
<dbReference type="AlphaFoldDB" id="A0A419WSX4"/>
<dbReference type="OrthoDB" id="979391at2"/>
<gene>
    <name evidence="1" type="ORF">BXY64_3367</name>
</gene>
<dbReference type="RefSeq" id="WP_147376019.1">
    <property type="nucleotide sequence ID" value="NZ_RAPQ01000011.1"/>
</dbReference>
<protein>
    <recommendedName>
        <fullName evidence="3">Peroxiredoxin</fullName>
    </recommendedName>
</protein>
<keyword evidence="2" id="KW-1185">Reference proteome</keyword>
<proteinExistence type="predicted"/>
<dbReference type="Proteomes" id="UP000284531">
    <property type="component" value="Unassembled WGS sequence"/>
</dbReference>
<evidence type="ECO:0008006" key="3">
    <source>
        <dbReference type="Google" id="ProtNLM"/>
    </source>
</evidence>